<reference evidence="1" key="1">
    <citation type="submission" date="2022-01" db="EMBL/GenBank/DDBJ databases">
        <authorList>
            <person name="King R."/>
        </authorList>
    </citation>
    <scope>NUCLEOTIDE SEQUENCE</scope>
</reference>
<name>A0A9P0CJH7_9CUCU</name>
<dbReference type="Proteomes" id="UP001153636">
    <property type="component" value="Chromosome 1"/>
</dbReference>
<evidence type="ECO:0000313" key="2">
    <source>
        <dbReference type="Proteomes" id="UP001153636"/>
    </source>
</evidence>
<organism evidence="1 2">
    <name type="scientific">Psylliodes chrysocephalus</name>
    <dbReference type="NCBI Taxonomy" id="3402493"/>
    <lineage>
        <taxon>Eukaryota</taxon>
        <taxon>Metazoa</taxon>
        <taxon>Ecdysozoa</taxon>
        <taxon>Arthropoda</taxon>
        <taxon>Hexapoda</taxon>
        <taxon>Insecta</taxon>
        <taxon>Pterygota</taxon>
        <taxon>Neoptera</taxon>
        <taxon>Endopterygota</taxon>
        <taxon>Coleoptera</taxon>
        <taxon>Polyphaga</taxon>
        <taxon>Cucujiformia</taxon>
        <taxon>Chrysomeloidea</taxon>
        <taxon>Chrysomelidae</taxon>
        <taxon>Galerucinae</taxon>
        <taxon>Alticini</taxon>
        <taxon>Psylliodes</taxon>
    </lineage>
</organism>
<protein>
    <submittedName>
        <fullName evidence="1">Uncharacterized protein</fullName>
    </submittedName>
</protein>
<sequence length="130" mass="14957">MDLPVDIAINDSFLENFDPETANSSAQVLKHFCTSPDKKKDSDLRQYSRQQFRRKPECSYYDDDFRSKIAVIAAVTNPRFKMRWSSAFKDTDVQVTAKDTQSWISSIALAFKVSVEPDLTAQEDLEDVFF</sequence>
<accession>A0A9P0CJH7</accession>
<proteinExistence type="predicted"/>
<dbReference type="EMBL" id="OV651813">
    <property type="protein sequence ID" value="CAH1099782.1"/>
    <property type="molecule type" value="Genomic_DNA"/>
</dbReference>
<keyword evidence="2" id="KW-1185">Reference proteome</keyword>
<gene>
    <name evidence="1" type="ORF">PSYICH_LOCUS647</name>
</gene>
<dbReference type="AlphaFoldDB" id="A0A9P0CJH7"/>
<evidence type="ECO:0000313" key="1">
    <source>
        <dbReference type="EMBL" id="CAH1099782.1"/>
    </source>
</evidence>